<dbReference type="GO" id="GO:0016616">
    <property type="term" value="F:oxidoreductase activity, acting on the CH-OH group of donors, NAD or NADP as acceptor"/>
    <property type="evidence" value="ECO:0007669"/>
    <property type="project" value="TreeGrafter"/>
</dbReference>
<name>A0AAD5YFD7_9APHY</name>
<keyword evidence="1" id="KW-0560">Oxidoreductase</keyword>
<dbReference type="InterPro" id="IPR050425">
    <property type="entry name" value="NAD(P)_dehydrat-like"/>
</dbReference>
<reference evidence="4" key="1">
    <citation type="submission" date="2022-07" db="EMBL/GenBank/DDBJ databases">
        <title>Genome Sequence of Physisporinus lineatus.</title>
        <authorList>
            <person name="Buettner E."/>
        </authorList>
    </citation>
    <scope>NUCLEOTIDE SEQUENCE</scope>
    <source>
        <strain evidence="4">VT162</strain>
    </source>
</reference>
<sequence>MTQELVLVTGVTGYLGSHVVNELLKAGYRVRGTARSAKVDAAKQGYIQYGDRYDVIGIDDLIKGDFSKALEGVSGVIHVAAPLPGRMSAAESLDSAIEGSLNILRQAEKVGIRRFAFVSSIVAVNPLRGGGGWTDQGEFDIFVMMVTIFMLSTLDWSPVTREEALDGTKDNLYIYVAEKTLAERAVWDFAEKHPHIEVTTVNPPFFFGPFSPAYTNPDAKISALSTNSMVYELIRPEGAVPIHPSYIDVRDVALALVSALKSPPHSQVGRKRILMSGDWFSPKEAVEYIAEVRPELKDRVSTNALNSGPVGTRNIDNTRLKEVLGLVPRPWKETILDAVDSLIGLEKEWKSKGLVPI</sequence>
<evidence type="ECO:0000256" key="1">
    <source>
        <dbReference type="ARBA" id="ARBA00023002"/>
    </source>
</evidence>
<dbReference type="PANTHER" id="PTHR10366:SF564">
    <property type="entry name" value="STEROL-4-ALPHA-CARBOXYLATE 3-DEHYDROGENASE, DECARBOXYLATING"/>
    <property type="match status" value="1"/>
</dbReference>
<protein>
    <recommendedName>
        <fullName evidence="3">NAD-dependent epimerase/dehydratase domain-containing protein</fullName>
    </recommendedName>
</protein>
<evidence type="ECO:0000313" key="4">
    <source>
        <dbReference type="EMBL" id="KAJ3479149.1"/>
    </source>
</evidence>
<evidence type="ECO:0000256" key="2">
    <source>
        <dbReference type="ARBA" id="ARBA00023445"/>
    </source>
</evidence>
<accession>A0AAD5YFD7</accession>
<evidence type="ECO:0000259" key="3">
    <source>
        <dbReference type="Pfam" id="PF01370"/>
    </source>
</evidence>
<dbReference type="EMBL" id="JANAWD010000459">
    <property type="protein sequence ID" value="KAJ3479149.1"/>
    <property type="molecule type" value="Genomic_DNA"/>
</dbReference>
<comment type="caution">
    <text evidence="4">The sequence shown here is derived from an EMBL/GenBank/DDBJ whole genome shotgun (WGS) entry which is preliminary data.</text>
</comment>
<gene>
    <name evidence="4" type="ORF">NLI96_g9264</name>
</gene>
<dbReference type="InterPro" id="IPR001509">
    <property type="entry name" value="Epimerase_deHydtase"/>
</dbReference>
<feature type="domain" description="NAD-dependent epimerase/dehydratase" evidence="3">
    <location>
        <begin position="6"/>
        <end position="265"/>
    </location>
</feature>
<comment type="similarity">
    <text evidence="2">Belongs to the NAD(P)-dependent epimerase/dehydratase family. Dihydroflavonol-4-reductase subfamily.</text>
</comment>
<dbReference type="SUPFAM" id="SSF51735">
    <property type="entry name" value="NAD(P)-binding Rossmann-fold domains"/>
    <property type="match status" value="1"/>
</dbReference>
<evidence type="ECO:0000313" key="5">
    <source>
        <dbReference type="Proteomes" id="UP001212997"/>
    </source>
</evidence>
<dbReference type="Pfam" id="PF01370">
    <property type="entry name" value="Epimerase"/>
    <property type="match status" value="1"/>
</dbReference>
<dbReference type="InterPro" id="IPR036291">
    <property type="entry name" value="NAD(P)-bd_dom_sf"/>
</dbReference>
<dbReference type="AlphaFoldDB" id="A0AAD5YFD7"/>
<dbReference type="Gene3D" id="3.40.50.720">
    <property type="entry name" value="NAD(P)-binding Rossmann-like Domain"/>
    <property type="match status" value="1"/>
</dbReference>
<dbReference type="PANTHER" id="PTHR10366">
    <property type="entry name" value="NAD DEPENDENT EPIMERASE/DEHYDRATASE"/>
    <property type="match status" value="1"/>
</dbReference>
<organism evidence="4 5">
    <name type="scientific">Meripilus lineatus</name>
    <dbReference type="NCBI Taxonomy" id="2056292"/>
    <lineage>
        <taxon>Eukaryota</taxon>
        <taxon>Fungi</taxon>
        <taxon>Dikarya</taxon>
        <taxon>Basidiomycota</taxon>
        <taxon>Agaricomycotina</taxon>
        <taxon>Agaricomycetes</taxon>
        <taxon>Polyporales</taxon>
        <taxon>Meripilaceae</taxon>
        <taxon>Meripilus</taxon>
    </lineage>
</organism>
<dbReference type="Proteomes" id="UP001212997">
    <property type="component" value="Unassembled WGS sequence"/>
</dbReference>
<keyword evidence="5" id="KW-1185">Reference proteome</keyword>
<proteinExistence type="inferred from homology"/>